<dbReference type="Pfam" id="PF10163">
    <property type="entry name" value="EnY2"/>
    <property type="match status" value="1"/>
</dbReference>
<keyword evidence="3" id="KW-0804">Transcription</keyword>
<keyword evidence="3" id="KW-0813">Transport</keyword>
<dbReference type="GO" id="GO:0032880">
    <property type="term" value="P:regulation of protein localization"/>
    <property type="evidence" value="ECO:0007669"/>
    <property type="project" value="EnsemblFungi"/>
</dbReference>
<dbReference type="KEGG" id="tbl:TBLA_0F01220"/>
<dbReference type="FunCoup" id="I2H5L3">
    <property type="interactions" value="380"/>
</dbReference>
<dbReference type="OrthoDB" id="6221744at2759"/>
<organism evidence="4 5">
    <name type="scientific">Henningerozyma blattae (strain ATCC 34711 / CBS 6284 / DSM 70876 / NBRC 10599 / NRRL Y-10934 / UCD 77-7)</name>
    <name type="common">Yeast</name>
    <name type="synonym">Tetrapisispora blattae</name>
    <dbReference type="NCBI Taxonomy" id="1071380"/>
    <lineage>
        <taxon>Eukaryota</taxon>
        <taxon>Fungi</taxon>
        <taxon>Dikarya</taxon>
        <taxon>Ascomycota</taxon>
        <taxon>Saccharomycotina</taxon>
        <taxon>Saccharomycetes</taxon>
        <taxon>Saccharomycetales</taxon>
        <taxon>Saccharomycetaceae</taxon>
        <taxon>Henningerozyma</taxon>
    </lineage>
</organism>
<dbReference type="GO" id="GO:0046695">
    <property type="term" value="C:SLIK (SAGA-like) complex"/>
    <property type="evidence" value="ECO:0007669"/>
    <property type="project" value="EnsemblFungi"/>
</dbReference>
<dbReference type="GO" id="GO:0005643">
    <property type="term" value="C:nuclear pore"/>
    <property type="evidence" value="ECO:0007669"/>
    <property type="project" value="UniProtKB-UniRule"/>
</dbReference>
<protein>
    <recommendedName>
        <fullName evidence="3">Transcription and mRNA export factor SUS1</fullName>
    </recommendedName>
</protein>
<dbReference type="GO" id="GO:0071819">
    <property type="term" value="C:DUBm complex"/>
    <property type="evidence" value="ECO:0007669"/>
    <property type="project" value="UniProtKB-UniRule"/>
</dbReference>
<dbReference type="GO" id="GO:0071028">
    <property type="term" value="P:nuclear mRNA surveillance"/>
    <property type="evidence" value="ECO:0007669"/>
    <property type="project" value="EnsemblFungi"/>
</dbReference>
<evidence type="ECO:0000313" key="5">
    <source>
        <dbReference type="Proteomes" id="UP000002866"/>
    </source>
</evidence>
<reference evidence="4 5" key="1">
    <citation type="journal article" date="2011" name="Proc. Natl. Acad. Sci. U.S.A.">
        <title>Evolutionary erosion of yeast sex chromosomes by mating-type switching accidents.</title>
        <authorList>
            <person name="Gordon J.L."/>
            <person name="Armisen D."/>
            <person name="Proux-Wera E."/>
            <person name="Oheigeartaigh S.S."/>
            <person name="Byrne K.P."/>
            <person name="Wolfe K.H."/>
        </authorList>
    </citation>
    <scope>NUCLEOTIDE SEQUENCE [LARGE SCALE GENOMIC DNA]</scope>
    <source>
        <strain evidence="5">ATCC 34711 / CBS 6284 / DSM 70876 / NBRC 10599 / NRRL Y-10934 / UCD 77-7</strain>
    </source>
</reference>
<dbReference type="RefSeq" id="XP_004181184.1">
    <property type="nucleotide sequence ID" value="XM_004181136.1"/>
</dbReference>
<dbReference type="GO" id="GO:0005654">
    <property type="term" value="C:nucleoplasm"/>
    <property type="evidence" value="ECO:0007669"/>
    <property type="project" value="UniProtKB-SubCell"/>
</dbReference>
<comment type="subunit">
    <text evidence="3">Component of the nuclear pore complex (NPC)-associated TREX-2 complex (transcription and export complex 2), composed of at least SUS1, SAC3, THP1, SEM1, and CDC31. TREX-2 contains 2 SUS1 chains. The TREX-2 complex interacts with the nucleoporin NUP1. Component of the 1.8 MDa SAGA transcription coactivator-HAT complex. SAGA is built of 5 distinct domains with specialized functions. Within the SAGA complex, SUS1, SGF11, SGF73 and UBP8 form an additional subcomplex of SAGA called the DUB module (deubiquitination module). Interacts directly with THP1, SAC3, SGF11, and with the RNA polymerase II.</text>
</comment>
<name>I2H5L3_HENB6</name>
<comment type="function">
    <text evidence="3">Involved in mRNA export coupled transcription activation by association with both the TREX-2 and the SAGA complexes. At the promoters, SAGA is required for recruitment of the basal transcription machinery. It influences RNA polymerase II transcriptional activity through different activities such as TBP interaction and promoter selectivity, interaction with transcription activators, and chromatin modification through histone acetylation and deubiquitination. Within the SAGA complex, participates to a subcomplex required for deubiquitination of H2B and for the maintenance of steady-state H3 methylation levels. The TREX-2 complex functions in docking export-competent ribonucleoprotein particles (mRNPs) to the nuclear entrance of the nuclear pore complex (nuclear basket). TREX-2 participates in mRNA export and accurate chromatin positioning in the nucleus by tethering genes to the nuclear periphery. May also be involved in cytoplasmic mRNA decay by interaction with components of P-bodies.</text>
</comment>
<keyword evidence="2 3" id="KW-0811">Translocation</keyword>
<dbReference type="STRING" id="1071380.I2H5L3"/>
<sequence length="94" mass="11187">MSNEVNIREQIQNYLIESGNYENISNKLTQRLIEDGWVDKMKIKIKQEIMSNKEIKYNELLNKMEPEGHNLLNEQIKNEIINEIQAILDEIIEQ</sequence>
<comment type="similarity">
    <text evidence="3">Belongs to the ENY2 family.</text>
</comment>
<dbReference type="OMA" id="YESGWFD"/>
<keyword evidence="3" id="KW-0805">Transcription regulation</keyword>
<dbReference type="InterPro" id="IPR018783">
    <property type="entry name" value="TF_ENY2"/>
</dbReference>
<dbReference type="EMBL" id="HE806321">
    <property type="protein sequence ID" value="CCH61665.1"/>
    <property type="molecule type" value="Genomic_DNA"/>
</dbReference>
<dbReference type="HOGENOM" id="CLU_134052_2_1_1"/>
<dbReference type="GeneID" id="14496774"/>
<dbReference type="GO" id="GO:0006368">
    <property type="term" value="P:transcription elongation by RNA polymerase II"/>
    <property type="evidence" value="ECO:0007669"/>
    <property type="project" value="UniProtKB-UniRule"/>
</dbReference>
<evidence type="ECO:0000256" key="2">
    <source>
        <dbReference type="ARBA" id="ARBA00023010"/>
    </source>
</evidence>
<keyword evidence="3" id="KW-0963">Cytoplasm</keyword>
<dbReference type="Proteomes" id="UP000002866">
    <property type="component" value="Chromosome 6"/>
</dbReference>
<accession>I2H5L3</accession>
<dbReference type="AlphaFoldDB" id="I2H5L3"/>
<dbReference type="GO" id="GO:0000124">
    <property type="term" value="C:SAGA complex"/>
    <property type="evidence" value="ECO:0007669"/>
    <property type="project" value="UniProtKB-UniRule"/>
</dbReference>
<evidence type="ECO:0000256" key="3">
    <source>
        <dbReference type="HAMAP-Rule" id="MF_03046"/>
    </source>
</evidence>
<gene>
    <name evidence="4" type="primary">TBLA0F01220</name>
    <name evidence="3" type="synonym">SUS1</name>
    <name evidence="4" type="ORF">TBLA_0F01220</name>
</gene>
<dbReference type="GO" id="GO:0003713">
    <property type="term" value="F:transcription coactivator activity"/>
    <property type="evidence" value="ECO:0007669"/>
    <property type="project" value="UniProtKB-UniRule"/>
</dbReference>
<dbReference type="GO" id="GO:0070390">
    <property type="term" value="C:transcription export complex 2"/>
    <property type="evidence" value="ECO:0007669"/>
    <property type="project" value="UniProtKB-UniRule"/>
</dbReference>
<comment type="subcellular location">
    <subcellularLocation>
        <location evidence="3">Nucleus</location>
        <location evidence="3">Nucleoplasm</location>
    </subcellularLocation>
    <subcellularLocation>
        <location evidence="3">Cytoplasm</location>
        <location evidence="3">P-body</location>
    </subcellularLocation>
</comment>
<dbReference type="GO" id="GO:0016973">
    <property type="term" value="P:poly(A)+ mRNA export from nucleus"/>
    <property type="evidence" value="ECO:0007669"/>
    <property type="project" value="EnsemblFungi"/>
</dbReference>
<keyword evidence="3" id="KW-0653">Protein transport</keyword>
<evidence type="ECO:0000256" key="1">
    <source>
        <dbReference type="ARBA" id="ARBA00022853"/>
    </source>
</evidence>
<dbReference type="InterPro" id="IPR038212">
    <property type="entry name" value="TF_EnY2_sf"/>
</dbReference>
<dbReference type="GO" id="GO:0015031">
    <property type="term" value="P:protein transport"/>
    <property type="evidence" value="ECO:0007669"/>
    <property type="project" value="UniProtKB-KW"/>
</dbReference>
<keyword evidence="3" id="KW-0010">Activator</keyword>
<keyword evidence="3" id="KW-0509">mRNA transport</keyword>
<evidence type="ECO:0000313" key="4">
    <source>
        <dbReference type="EMBL" id="CCH61665.1"/>
    </source>
</evidence>
<dbReference type="GO" id="GO:0003682">
    <property type="term" value="F:chromatin binding"/>
    <property type="evidence" value="ECO:0007669"/>
    <property type="project" value="EnsemblFungi"/>
</dbReference>
<dbReference type="GO" id="GO:0045944">
    <property type="term" value="P:positive regulation of transcription by RNA polymerase II"/>
    <property type="evidence" value="ECO:0007669"/>
    <property type="project" value="EnsemblFungi"/>
</dbReference>
<dbReference type="InParanoid" id="I2H5L3"/>
<keyword evidence="1 3" id="KW-0156">Chromatin regulator</keyword>
<keyword evidence="3" id="KW-0539">Nucleus</keyword>
<dbReference type="PANTHER" id="PTHR12514">
    <property type="entry name" value="ENHANCER OF YELLOW 2 TRANSCRIPTION FACTOR"/>
    <property type="match status" value="1"/>
</dbReference>
<keyword evidence="5" id="KW-1185">Reference proteome</keyword>
<dbReference type="GO" id="GO:0008047">
    <property type="term" value="F:enzyme activator activity"/>
    <property type="evidence" value="ECO:0007669"/>
    <property type="project" value="EnsemblFungi"/>
</dbReference>
<dbReference type="Gene3D" id="1.10.246.140">
    <property type="match status" value="1"/>
</dbReference>
<dbReference type="GO" id="GO:0006325">
    <property type="term" value="P:chromatin organization"/>
    <property type="evidence" value="ECO:0007669"/>
    <property type="project" value="UniProtKB-KW"/>
</dbReference>
<dbReference type="GO" id="GO:0000932">
    <property type="term" value="C:P-body"/>
    <property type="evidence" value="ECO:0007669"/>
    <property type="project" value="UniProtKB-SubCell"/>
</dbReference>
<dbReference type="HAMAP" id="MF_03046">
    <property type="entry name" value="ENY2_Sus1"/>
    <property type="match status" value="1"/>
</dbReference>
<dbReference type="GO" id="GO:0000973">
    <property type="term" value="P:post-transcriptional tethering of RNA polymerase II gene DNA at nuclear periphery"/>
    <property type="evidence" value="ECO:0007669"/>
    <property type="project" value="EnsemblFungi"/>
</dbReference>
<proteinExistence type="inferred from homology"/>